<keyword evidence="19" id="KW-1185">Reference proteome</keyword>
<dbReference type="Gene3D" id="1.10.287.130">
    <property type="match status" value="1"/>
</dbReference>
<dbReference type="Pfam" id="PF02518">
    <property type="entry name" value="HATPase_c"/>
    <property type="match status" value="1"/>
</dbReference>
<evidence type="ECO:0000256" key="14">
    <source>
        <dbReference type="ARBA" id="ARBA00023136"/>
    </source>
</evidence>
<dbReference type="InterPro" id="IPR036890">
    <property type="entry name" value="HATPase_C_sf"/>
</dbReference>
<keyword evidence="9" id="KW-0547">Nucleotide-binding</keyword>
<dbReference type="InterPro" id="IPR036097">
    <property type="entry name" value="HisK_dim/P_sf"/>
</dbReference>
<dbReference type="PROSITE" id="PS50109">
    <property type="entry name" value="HIS_KIN"/>
    <property type="match status" value="1"/>
</dbReference>
<dbReference type="RefSeq" id="WP_237344874.1">
    <property type="nucleotide sequence ID" value="NZ_JABWGX010000006.1"/>
</dbReference>
<evidence type="ECO:0000256" key="9">
    <source>
        <dbReference type="ARBA" id="ARBA00022741"/>
    </source>
</evidence>
<dbReference type="PANTHER" id="PTHR44936:SF5">
    <property type="entry name" value="SENSOR HISTIDINE KINASE ENVZ"/>
    <property type="match status" value="1"/>
</dbReference>
<dbReference type="SUPFAM" id="SSF47384">
    <property type="entry name" value="Homodimeric domain of signal transducing histidine kinase"/>
    <property type="match status" value="1"/>
</dbReference>
<keyword evidence="14 15" id="KW-0472">Membrane</keyword>
<keyword evidence="12 15" id="KW-1133">Transmembrane helix</keyword>
<keyword evidence="7" id="KW-0808">Transferase</keyword>
<evidence type="ECO:0000256" key="15">
    <source>
        <dbReference type="SAM" id="Phobius"/>
    </source>
</evidence>
<dbReference type="InterPro" id="IPR004358">
    <property type="entry name" value="Sig_transdc_His_kin-like_C"/>
</dbReference>
<protein>
    <recommendedName>
        <fullName evidence="3">histidine kinase</fullName>
        <ecNumber evidence="3">2.7.13.3</ecNumber>
    </recommendedName>
</protein>
<evidence type="ECO:0000256" key="7">
    <source>
        <dbReference type="ARBA" id="ARBA00022679"/>
    </source>
</evidence>
<gene>
    <name evidence="18" type="ORF">QOZ94_000579</name>
</gene>
<keyword evidence="10 18" id="KW-0418">Kinase</keyword>
<comment type="subcellular location">
    <subcellularLocation>
        <location evidence="2">Cell inner membrane</location>
        <topology evidence="2">Multi-pass membrane protein</topology>
    </subcellularLocation>
</comment>
<evidence type="ECO:0000256" key="3">
    <source>
        <dbReference type="ARBA" id="ARBA00012438"/>
    </source>
</evidence>
<dbReference type="SMART" id="SM00304">
    <property type="entry name" value="HAMP"/>
    <property type="match status" value="1"/>
</dbReference>
<accession>A0ABU0L9K3</accession>
<dbReference type="PROSITE" id="PS50885">
    <property type="entry name" value="HAMP"/>
    <property type="match status" value="1"/>
</dbReference>
<dbReference type="CDD" id="cd06225">
    <property type="entry name" value="HAMP"/>
    <property type="match status" value="1"/>
</dbReference>
<evidence type="ECO:0000256" key="11">
    <source>
        <dbReference type="ARBA" id="ARBA00022840"/>
    </source>
</evidence>
<dbReference type="EMBL" id="JAUSVY010000001">
    <property type="protein sequence ID" value="MDQ0503809.1"/>
    <property type="molecule type" value="Genomic_DNA"/>
</dbReference>
<keyword evidence="11" id="KW-0067">ATP-binding</keyword>
<keyword evidence="13" id="KW-0902">Two-component regulatory system</keyword>
<proteinExistence type="predicted"/>
<evidence type="ECO:0000313" key="18">
    <source>
        <dbReference type="EMBL" id="MDQ0503809.1"/>
    </source>
</evidence>
<dbReference type="SMART" id="SM00387">
    <property type="entry name" value="HATPase_c"/>
    <property type="match status" value="1"/>
</dbReference>
<evidence type="ECO:0000256" key="1">
    <source>
        <dbReference type="ARBA" id="ARBA00000085"/>
    </source>
</evidence>
<dbReference type="Proteomes" id="UP001241747">
    <property type="component" value="Unassembled WGS sequence"/>
</dbReference>
<dbReference type="EC" id="2.7.13.3" evidence="3"/>
<dbReference type="InterPro" id="IPR050980">
    <property type="entry name" value="2C_sensor_his_kinase"/>
</dbReference>
<dbReference type="InterPro" id="IPR003660">
    <property type="entry name" value="HAMP_dom"/>
</dbReference>
<dbReference type="Pfam" id="PF00672">
    <property type="entry name" value="HAMP"/>
    <property type="match status" value="1"/>
</dbReference>
<feature type="transmembrane region" description="Helical" evidence="15">
    <location>
        <begin position="164"/>
        <end position="187"/>
    </location>
</feature>
<keyword evidence="8 15" id="KW-0812">Transmembrane</keyword>
<evidence type="ECO:0000256" key="10">
    <source>
        <dbReference type="ARBA" id="ARBA00022777"/>
    </source>
</evidence>
<evidence type="ECO:0000256" key="13">
    <source>
        <dbReference type="ARBA" id="ARBA00023012"/>
    </source>
</evidence>
<dbReference type="Gene3D" id="3.30.565.10">
    <property type="entry name" value="Histidine kinase-like ATPase, C-terminal domain"/>
    <property type="match status" value="1"/>
</dbReference>
<evidence type="ECO:0000256" key="12">
    <source>
        <dbReference type="ARBA" id="ARBA00022989"/>
    </source>
</evidence>
<feature type="transmembrane region" description="Helical" evidence="15">
    <location>
        <begin position="12"/>
        <end position="33"/>
    </location>
</feature>
<dbReference type="SMART" id="SM00388">
    <property type="entry name" value="HisKA"/>
    <property type="match status" value="1"/>
</dbReference>
<dbReference type="InterPro" id="IPR003661">
    <property type="entry name" value="HisK_dim/P_dom"/>
</dbReference>
<dbReference type="CDD" id="cd00075">
    <property type="entry name" value="HATPase"/>
    <property type="match status" value="1"/>
</dbReference>
<comment type="caution">
    <text evidence="18">The sequence shown here is derived from an EMBL/GenBank/DDBJ whole genome shotgun (WGS) entry which is preliminary data.</text>
</comment>
<keyword evidence="6" id="KW-0597">Phosphoprotein</keyword>
<feature type="domain" description="Histidine kinase" evidence="16">
    <location>
        <begin position="248"/>
        <end position="448"/>
    </location>
</feature>
<name>A0ABU0L9K3_XANAG</name>
<reference evidence="18 19" key="1">
    <citation type="submission" date="2023-07" db="EMBL/GenBank/DDBJ databases">
        <title>Genomic Encyclopedia of Type Strains, Phase IV (KMG-IV): sequencing the most valuable type-strain genomes for metagenomic binning, comparative biology and taxonomic classification.</title>
        <authorList>
            <person name="Goeker M."/>
        </authorList>
    </citation>
    <scope>NUCLEOTIDE SEQUENCE [LARGE SCALE GENOMIC DNA]</scope>
    <source>
        <strain evidence="18 19">DSM 3770</strain>
    </source>
</reference>
<evidence type="ECO:0000259" key="16">
    <source>
        <dbReference type="PROSITE" id="PS50109"/>
    </source>
</evidence>
<organism evidence="18 19">
    <name type="scientific">Xanthobacter agilis</name>
    <dbReference type="NCBI Taxonomy" id="47492"/>
    <lineage>
        <taxon>Bacteria</taxon>
        <taxon>Pseudomonadati</taxon>
        <taxon>Pseudomonadota</taxon>
        <taxon>Alphaproteobacteria</taxon>
        <taxon>Hyphomicrobiales</taxon>
        <taxon>Xanthobacteraceae</taxon>
        <taxon>Xanthobacter</taxon>
    </lineage>
</organism>
<evidence type="ECO:0000256" key="8">
    <source>
        <dbReference type="ARBA" id="ARBA00022692"/>
    </source>
</evidence>
<dbReference type="SUPFAM" id="SSF55874">
    <property type="entry name" value="ATPase domain of HSP90 chaperone/DNA topoisomerase II/histidine kinase"/>
    <property type="match status" value="1"/>
</dbReference>
<keyword evidence="4" id="KW-1003">Cell membrane</keyword>
<comment type="catalytic activity">
    <reaction evidence="1">
        <text>ATP + protein L-histidine = ADP + protein N-phospho-L-histidine.</text>
        <dbReference type="EC" id="2.7.13.3"/>
    </reaction>
</comment>
<evidence type="ECO:0000259" key="17">
    <source>
        <dbReference type="PROSITE" id="PS50885"/>
    </source>
</evidence>
<dbReference type="GO" id="GO:0016301">
    <property type="term" value="F:kinase activity"/>
    <property type="evidence" value="ECO:0007669"/>
    <property type="project" value="UniProtKB-KW"/>
</dbReference>
<dbReference type="InterPro" id="IPR003594">
    <property type="entry name" value="HATPase_dom"/>
</dbReference>
<evidence type="ECO:0000256" key="5">
    <source>
        <dbReference type="ARBA" id="ARBA00022519"/>
    </source>
</evidence>
<dbReference type="PANTHER" id="PTHR44936">
    <property type="entry name" value="SENSOR PROTEIN CREC"/>
    <property type="match status" value="1"/>
</dbReference>
<feature type="domain" description="HAMP" evidence="17">
    <location>
        <begin position="188"/>
        <end position="240"/>
    </location>
</feature>
<evidence type="ECO:0000256" key="2">
    <source>
        <dbReference type="ARBA" id="ARBA00004429"/>
    </source>
</evidence>
<keyword evidence="5" id="KW-0997">Cell inner membrane</keyword>
<evidence type="ECO:0000256" key="4">
    <source>
        <dbReference type="ARBA" id="ARBA00022475"/>
    </source>
</evidence>
<dbReference type="PRINTS" id="PR00344">
    <property type="entry name" value="BCTRLSENSOR"/>
</dbReference>
<evidence type="ECO:0000313" key="19">
    <source>
        <dbReference type="Proteomes" id="UP001241747"/>
    </source>
</evidence>
<dbReference type="InterPro" id="IPR005467">
    <property type="entry name" value="His_kinase_dom"/>
</dbReference>
<evidence type="ECO:0000256" key="6">
    <source>
        <dbReference type="ARBA" id="ARBA00022553"/>
    </source>
</evidence>
<sequence length="462" mass="48741">MGRHRFGIAARLALILVGALALAQLLMLAAYMAERRRAEEARFTIVPLMVQIAAVVRLADAVDPAQRALALAAATSTGFIPRYLPAVPEIGSPPVLAPLAQRLQGLLGDDRTVMVAMLTAETRGEQAVERLRDLSGARLRVVVPLKHGGALEVTAGGDLVVRLLGLPVGLLAGVLGFLVAFVALLAVRREIRPLSDLAAVVERFGADLEPQEVAERGAPEVRAVTRAVNTMQARISELVRARALVLGAISHDLKTYLTRLRLRLELLGEAPQVMKAKADLDDMEALVNDALSYARAAFSGAHAEPVDLAWLARAEHDARLAQGAKVTLAGADTPHPVLGAPGALARVLANLAGNALAYGGCADMALAARADEVELRVEDRGPGIPPAARAAVFEPFYRLEPSRNRERGGAGLGLTIVRQIVEAHGGRVEISDRPGGGARVSVVLPRHLPEAGGSARAEPPPR</sequence>